<dbReference type="Gene3D" id="2.60.40.1090">
    <property type="entry name" value="Fimbrial-type adhesion domain"/>
    <property type="match status" value="1"/>
</dbReference>
<proteinExistence type="inferred from homology"/>
<feature type="chain" id="PRO_5016648065" evidence="5">
    <location>
        <begin position="23"/>
        <end position="195"/>
    </location>
</feature>
<evidence type="ECO:0000256" key="4">
    <source>
        <dbReference type="ARBA" id="ARBA00023263"/>
    </source>
</evidence>
<dbReference type="InterPro" id="IPR036937">
    <property type="entry name" value="Adhesion_dom_fimbrial_sf"/>
</dbReference>
<dbReference type="Pfam" id="PF00419">
    <property type="entry name" value="Fimbrial"/>
    <property type="match status" value="1"/>
</dbReference>
<keyword evidence="4" id="KW-0281">Fimbrium</keyword>
<evidence type="ECO:0000259" key="6">
    <source>
        <dbReference type="Pfam" id="PF00419"/>
    </source>
</evidence>
<protein>
    <submittedName>
        <fullName evidence="7">Type-1A pilin</fullName>
    </submittedName>
</protein>
<gene>
    <name evidence="7" type="primary">fimA_4</name>
    <name evidence="7" type="ORF">NCTC11544_01541</name>
</gene>
<evidence type="ECO:0000313" key="8">
    <source>
        <dbReference type="Proteomes" id="UP000255529"/>
    </source>
</evidence>
<accession>A0A379Z202</accession>
<dbReference type="AlphaFoldDB" id="A0A379Z202"/>
<reference evidence="7 8" key="1">
    <citation type="submission" date="2018-06" db="EMBL/GenBank/DDBJ databases">
        <authorList>
            <consortium name="Pathogen Informatics"/>
            <person name="Doyle S."/>
        </authorList>
    </citation>
    <scope>NUCLEOTIDE SEQUENCE [LARGE SCALE GENOMIC DNA]</scope>
    <source>
        <strain evidence="7 8">NCTC11544</strain>
    </source>
</reference>
<dbReference type="PANTHER" id="PTHR33420">
    <property type="entry name" value="FIMBRIAL SUBUNIT ELFA-RELATED"/>
    <property type="match status" value="1"/>
</dbReference>
<comment type="similarity">
    <text evidence="2">Belongs to the fimbrial protein family.</text>
</comment>
<sequence>MKKTLLATSLFASSLFAATAMAATVPGGTLNFVGTVVDAACAVSAGQGGTNSTVQMGQVTLRSMGTSTASSATPPVITTTYVAGTRANITQPFKITLTACDTTTQKNAAITFKGTPSVGDTKVLSVSSGAGSAQGIGLQIYGADGTAIDLGAASTAIALNAGENSLDFSADYITTSTTPKAGQANATATFTITYS</sequence>
<keyword evidence="3 5" id="KW-0732">Signal</keyword>
<evidence type="ECO:0000256" key="3">
    <source>
        <dbReference type="ARBA" id="ARBA00022729"/>
    </source>
</evidence>
<organism evidence="7 8">
    <name type="scientific">Serratia quinivorans</name>
    <dbReference type="NCBI Taxonomy" id="137545"/>
    <lineage>
        <taxon>Bacteria</taxon>
        <taxon>Pseudomonadati</taxon>
        <taxon>Pseudomonadota</taxon>
        <taxon>Gammaproteobacteria</taxon>
        <taxon>Enterobacterales</taxon>
        <taxon>Yersiniaceae</taxon>
        <taxon>Serratia</taxon>
    </lineage>
</organism>
<dbReference type="PANTHER" id="PTHR33420:SF3">
    <property type="entry name" value="FIMBRIAL SUBUNIT ELFA"/>
    <property type="match status" value="1"/>
</dbReference>
<name>A0A379Z202_9GAMM</name>
<dbReference type="GO" id="GO:0043709">
    <property type="term" value="P:cell adhesion involved in single-species biofilm formation"/>
    <property type="evidence" value="ECO:0007669"/>
    <property type="project" value="TreeGrafter"/>
</dbReference>
<dbReference type="GO" id="GO:0009289">
    <property type="term" value="C:pilus"/>
    <property type="evidence" value="ECO:0007669"/>
    <property type="project" value="UniProtKB-SubCell"/>
</dbReference>
<evidence type="ECO:0000256" key="5">
    <source>
        <dbReference type="SAM" id="SignalP"/>
    </source>
</evidence>
<evidence type="ECO:0000256" key="1">
    <source>
        <dbReference type="ARBA" id="ARBA00004561"/>
    </source>
</evidence>
<dbReference type="SUPFAM" id="SSF49401">
    <property type="entry name" value="Bacterial adhesins"/>
    <property type="match status" value="1"/>
</dbReference>
<evidence type="ECO:0000313" key="7">
    <source>
        <dbReference type="EMBL" id="SUI54058.1"/>
    </source>
</evidence>
<dbReference type="InterPro" id="IPR000259">
    <property type="entry name" value="Adhesion_dom_fimbrial"/>
</dbReference>
<feature type="domain" description="Fimbrial-type adhesion" evidence="6">
    <location>
        <begin position="31"/>
        <end position="194"/>
    </location>
</feature>
<dbReference type="RefSeq" id="WP_115183282.1">
    <property type="nucleotide sequence ID" value="NZ_CAMKUF010000004.1"/>
</dbReference>
<dbReference type="InterPro" id="IPR008966">
    <property type="entry name" value="Adhesion_dom_sf"/>
</dbReference>
<dbReference type="Proteomes" id="UP000255529">
    <property type="component" value="Unassembled WGS sequence"/>
</dbReference>
<dbReference type="EMBL" id="UGYN01000002">
    <property type="protein sequence ID" value="SUI54058.1"/>
    <property type="molecule type" value="Genomic_DNA"/>
</dbReference>
<feature type="signal peptide" evidence="5">
    <location>
        <begin position="1"/>
        <end position="22"/>
    </location>
</feature>
<evidence type="ECO:0000256" key="2">
    <source>
        <dbReference type="ARBA" id="ARBA00006671"/>
    </source>
</evidence>
<comment type="subcellular location">
    <subcellularLocation>
        <location evidence="1">Fimbrium</location>
    </subcellularLocation>
</comment>
<dbReference type="InterPro" id="IPR050263">
    <property type="entry name" value="Bact_Fimbrial_Adh_Pro"/>
</dbReference>